<dbReference type="Proteomes" id="UP000604046">
    <property type="component" value="Unassembled WGS sequence"/>
</dbReference>
<dbReference type="PANTHER" id="PTHR11062">
    <property type="entry name" value="EXOSTOSIN HEPARAN SULFATE GLYCOSYLTRANSFERASE -RELATED"/>
    <property type="match status" value="1"/>
</dbReference>
<keyword evidence="4" id="KW-1185">Reference proteome</keyword>
<comment type="caution">
    <text evidence="3">The sequence shown here is derived from an EMBL/GenBank/DDBJ whole genome shotgun (WGS) entry which is preliminary data.</text>
</comment>
<dbReference type="InterPro" id="IPR004263">
    <property type="entry name" value="Exostosin"/>
</dbReference>
<dbReference type="OrthoDB" id="1924787at2759"/>
<dbReference type="EMBL" id="CAJNDS010001402">
    <property type="protein sequence ID" value="CAE7258022.1"/>
    <property type="molecule type" value="Genomic_DNA"/>
</dbReference>
<protein>
    <recommendedName>
        <fullName evidence="2">Exostosin GT47 domain-containing protein</fullName>
    </recommendedName>
</protein>
<feature type="domain" description="Exostosin GT47" evidence="2">
    <location>
        <begin position="240"/>
        <end position="315"/>
    </location>
</feature>
<gene>
    <name evidence="3" type="ORF">SNAT2548_LOCUS13383</name>
</gene>
<organism evidence="3 4">
    <name type="scientific">Symbiodinium natans</name>
    <dbReference type="NCBI Taxonomy" id="878477"/>
    <lineage>
        <taxon>Eukaryota</taxon>
        <taxon>Sar</taxon>
        <taxon>Alveolata</taxon>
        <taxon>Dinophyceae</taxon>
        <taxon>Suessiales</taxon>
        <taxon>Symbiodiniaceae</taxon>
        <taxon>Symbiodinium</taxon>
    </lineage>
</organism>
<proteinExistence type="inferred from homology"/>
<dbReference type="AlphaFoldDB" id="A0A812MGM6"/>
<comment type="similarity">
    <text evidence="1">Belongs to the glycosyltransferase 47 family.</text>
</comment>
<name>A0A812MGM6_9DINO</name>
<dbReference type="InterPro" id="IPR040911">
    <property type="entry name" value="Exostosin_GT47"/>
</dbReference>
<dbReference type="PANTHER" id="PTHR11062:SF73">
    <property type="entry name" value="EXOSTOSIN-LIKE 3"/>
    <property type="match status" value="1"/>
</dbReference>
<evidence type="ECO:0000313" key="3">
    <source>
        <dbReference type="EMBL" id="CAE7258022.1"/>
    </source>
</evidence>
<reference evidence="3" key="1">
    <citation type="submission" date="2021-02" db="EMBL/GenBank/DDBJ databases">
        <authorList>
            <person name="Dougan E. K."/>
            <person name="Rhodes N."/>
            <person name="Thang M."/>
            <person name="Chan C."/>
        </authorList>
    </citation>
    <scope>NUCLEOTIDE SEQUENCE</scope>
</reference>
<sequence length="613" mass="69170">METHFLEFLQWHPSFRTYDWRVADFIWLAQCTTKVHALQVYLHLRQNYSYSHEAALALADAEYLRILGSYHRGSAPTIIQAFQRIPQLVSAALVPEDTTANFVTVYAIDLGRQDFPASLAETRNWTVGTLPGETDWLQKANLWETWPKPDMKCMRALPDASAPDRCAEGAMKLTPALGLGVGLQGATQLMMLLLGPNETQSTAEGRVFHPHSLYGNMDPAEVWVQGSVPWLLDLRAISSEEEYQDAMLSSKFCLVLRGSSHTNNVRLVDVMAHGCVPVIVSDDFHPPLERSLPWRDVALFFRTAELPRLVARLREVDDAPLRQHLLEGERPVAQALDFARPEYWVDIFHELTGKLELSLQATTPRALALGELRETAFNLYAAFLEQNSCLVEICLSERFAMEDILGCRVADQLWPSLAAIASRARRRGGAPQHVLEVVQEVEDGCTEPLDGQVRMAREWIRLRGSLDPDSPYFLSEPDELQKSCMKPGCFLLLLRGAAASPRSIFGAEPLLTDRRARFVLWEHLDHQWGGLTVWHAGHFMWSLGYVCFLVGLSDMFLFSGALWDDAYAMPALAHVLCGQLEDEEVGLLLQVYGLEESRSMQVLREFRRLYGYG</sequence>
<dbReference type="Pfam" id="PF03016">
    <property type="entry name" value="Exostosin_GT47"/>
    <property type="match status" value="1"/>
</dbReference>
<accession>A0A812MGM6</accession>
<dbReference type="GO" id="GO:0016757">
    <property type="term" value="F:glycosyltransferase activity"/>
    <property type="evidence" value="ECO:0007669"/>
    <property type="project" value="InterPro"/>
</dbReference>
<evidence type="ECO:0000256" key="1">
    <source>
        <dbReference type="ARBA" id="ARBA00010271"/>
    </source>
</evidence>
<evidence type="ECO:0000313" key="4">
    <source>
        <dbReference type="Proteomes" id="UP000604046"/>
    </source>
</evidence>
<evidence type="ECO:0000259" key="2">
    <source>
        <dbReference type="Pfam" id="PF03016"/>
    </source>
</evidence>